<dbReference type="Pfam" id="PF00034">
    <property type="entry name" value="Cytochrom_C"/>
    <property type="match status" value="1"/>
</dbReference>
<organism evidence="8 9">
    <name type="scientific">Anaeroselena agilis</name>
    <dbReference type="NCBI Taxonomy" id="3063788"/>
    <lineage>
        <taxon>Bacteria</taxon>
        <taxon>Bacillati</taxon>
        <taxon>Bacillota</taxon>
        <taxon>Negativicutes</taxon>
        <taxon>Acetonemataceae</taxon>
        <taxon>Anaeroselena</taxon>
    </lineage>
</organism>
<keyword evidence="9" id="KW-1185">Reference proteome</keyword>
<dbReference type="InterPro" id="IPR036909">
    <property type="entry name" value="Cyt_c-like_dom_sf"/>
</dbReference>
<evidence type="ECO:0000259" key="7">
    <source>
        <dbReference type="PROSITE" id="PS51007"/>
    </source>
</evidence>
<accession>A0ABU3P005</accession>
<sequence length="261" mass="29419">MAEKRLYHDNHTVQAGYKPIPWLLKVIFVTVPLWAVLYFALNYNAVLMHDVRSQDNDPHLVIAIGKELAAEQGCFTCHGPEGKGGVENPGHPDGRVPGWNDKDLASNNMVFPIVLRQQIERAVVFSMYQDPADIGGQEFAALKMQPWIGRLSTQQINYIMAYIYSINPFLQDKMRDVLAGRYDTKGFSEASGDINPAYVGFSYGEVWRQDGTPLGPPATADFPPGKNYPEDYDKYSGQHKNDNPPQWTRDVKDFARIIGLR</sequence>
<protein>
    <submittedName>
        <fullName evidence="8">C-type cytochrome</fullName>
    </submittedName>
</protein>
<dbReference type="Gene3D" id="1.10.760.10">
    <property type="entry name" value="Cytochrome c-like domain"/>
    <property type="match status" value="1"/>
</dbReference>
<evidence type="ECO:0000256" key="3">
    <source>
        <dbReference type="ARBA" id="ARBA00023004"/>
    </source>
</evidence>
<keyword evidence="6" id="KW-0472">Membrane</keyword>
<evidence type="ECO:0000256" key="2">
    <source>
        <dbReference type="ARBA" id="ARBA00022723"/>
    </source>
</evidence>
<feature type="transmembrane region" description="Helical" evidence="6">
    <location>
        <begin position="20"/>
        <end position="41"/>
    </location>
</feature>
<keyword evidence="6" id="KW-1133">Transmembrane helix</keyword>
<dbReference type="RefSeq" id="WP_413780864.1">
    <property type="nucleotide sequence ID" value="NZ_JAUOZS010000001.1"/>
</dbReference>
<dbReference type="EMBL" id="JAUOZS010000001">
    <property type="protein sequence ID" value="MDT8902381.1"/>
    <property type="molecule type" value="Genomic_DNA"/>
</dbReference>
<dbReference type="PROSITE" id="PS51007">
    <property type="entry name" value="CYTC"/>
    <property type="match status" value="1"/>
</dbReference>
<keyword evidence="3 4" id="KW-0408">Iron</keyword>
<feature type="region of interest" description="Disordered" evidence="5">
    <location>
        <begin position="213"/>
        <end position="248"/>
    </location>
</feature>
<evidence type="ECO:0000313" key="8">
    <source>
        <dbReference type="EMBL" id="MDT8902381.1"/>
    </source>
</evidence>
<dbReference type="Proteomes" id="UP001254848">
    <property type="component" value="Unassembled WGS sequence"/>
</dbReference>
<proteinExistence type="predicted"/>
<feature type="compositionally biased region" description="Basic and acidic residues" evidence="5">
    <location>
        <begin position="228"/>
        <end position="242"/>
    </location>
</feature>
<keyword evidence="6" id="KW-0812">Transmembrane</keyword>
<evidence type="ECO:0000256" key="4">
    <source>
        <dbReference type="PROSITE-ProRule" id="PRU00433"/>
    </source>
</evidence>
<reference evidence="8 9" key="1">
    <citation type="submission" date="2023-07" db="EMBL/GenBank/DDBJ databases">
        <title>The novel representative of Negativicutes class, Anaeroselena agilis gen. nov. sp. nov.</title>
        <authorList>
            <person name="Prokofeva M.I."/>
            <person name="Elcheninov A.G."/>
            <person name="Klyukina A."/>
            <person name="Kublanov I.V."/>
            <person name="Frolov E.N."/>
            <person name="Podosokorskaya O.A."/>
        </authorList>
    </citation>
    <scope>NUCLEOTIDE SEQUENCE [LARGE SCALE GENOMIC DNA]</scope>
    <source>
        <strain evidence="8 9">4137-cl</strain>
    </source>
</reference>
<evidence type="ECO:0000256" key="5">
    <source>
        <dbReference type="SAM" id="MobiDB-lite"/>
    </source>
</evidence>
<dbReference type="SUPFAM" id="SSF46626">
    <property type="entry name" value="Cytochrome c"/>
    <property type="match status" value="1"/>
</dbReference>
<name>A0ABU3P005_9FIRM</name>
<evidence type="ECO:0000313" key="9">
    <source>
        <dbReference type="Proteomes" id="UP001254848"/>
    </source>
</evidence>
<feature type="domain" description="Cytochrome c" evidence="7">
    <location>
        <begin position="60"/>
        <end position="167"/>
    </location>
</feature>
<evidence type="ECO:0000256" key="1">
    <source>
        <dbReference type="ARBA" id="ARBA00022617"/>
    </source>
</evidence>
<comment type="caution">
    <text evidence="8">The sequence shown here is derived from an EMBL/GenBank/DDBJ whole genome shotgun (WGS) entry which is preliminary data.</text>
</comment>
<keyword evidence="1 4" id="KW-0349">Heme</keyword>
<gene>
    <name evidence="8" type="ORF">Q4T40_14115</name>
</gene>
<dbReference type="InterPro" id="IPR009056">
    <property type="entry name" value="Cyt_c-like_dom"/>
</dbReference>
<keyword evidence="2 4" id="KW-0479">Metal-binding</keyword>
<evidence type="ECO:0000256" key="6">
    <source>
        <dbReference type="SAM" id="Phobius"/>
    </source>
</evidence>